<dbReference type="GeneID" id="123125095"/>
<proteinExistence type="inferred from homology"/>
<feature type="transmembrane region" description="Helical" evidence="8">
    <location>
        <begin position="112"/>
        <end position="132"/>
    </location>
</feature>
<keyword evidence="6 8" id="KW-0472">Membrane</keyword>
<dbReference type="GO" id="GO:0009926">
    <property type="term" value="P:auxin polar transport"/>
    <property type="evidence" value="ECO:0000318"/>
    <property type="project" value="GO_Central"/>
</dbReference>
<dbReference type="OMA" id="KWARDIM"/>
<dbReference type="Gramene" id="TraesPARA_EIv1.0_1831430.1">
    <property type="protein sequence ID" value="TraesPARA_EIv1.0_1831430.1.CDS"/>
    <property type="gene ID" value="TraesPARA_EIv1.0_1831430"/>
</dbReference>
<dbReference type="InterPro" id="IPR051107">
    <property type="entry name" value="Auxin_Efflux_Carrier"/>
</dbReference>
<evidence type="ECO:0000256" key="5">
    <source>
        <dbReference type="ARBA" id="ARBA00022989"/>
    </source>
</evidence>
<gene>
    <name evidence="10" type="primary">LOC123125095</name>
</gene>
<dbReference type="RefSeq" id="XP_044401565.1">
    <property type="nucleotide sequence ID" value="XM_044545630.1"/>
</dbReference>
<dbReference type="EnsemblPlants" id="TraesCS5D02G293300.1">
    <property type="protein sequence ID" value="TraesCS5D02G293300.1"/>
    <property type="gene ID" value="TraesCS5D02G293300"/>
</dbReference>
<dbReference type="SMR" id="A0A3B6MUF5"/>
<comment type="caution">
    <text evidence="8">Lacks conserved residue(s) required for the propagation of feature annotation.</text>
</comment>
<evidence type="ECO:0000256" key="7">
    <source>
        <dbReference type="ARBA" id="ARBA00023294"/>
    </source>
</evidence>
<dbReference type="Gramene" id="TraesCS5D03G0667300.1">
    <property type="protein sequence ID" value="TraesCS5D03G0667300.1.CDS"/>
    <property type="gene ID" value="TraesCS5D03G0667300"/>
</dbReference>
<evidence type="ECO:0000313" key="11">
    <source>
        <dbReference type="Proteomes" id="UP000019116"/>
    </source>
</evidence>
<organism evidence="10">
    <name type="scientific">Triticum aestivum</name>
    <name type="common">Wheat</name>
    <dbReference type="NCBI Taxonomy" id="4565"/>
    <lineage>
        <taxon>Eukaryota</taxon>
        <taxon>Viridiplantae</taxon>
        <taxon>Streptophyta</taxon>
        <taxon>Embryophyta</taxon>
        <taxon>Tracheophyta</taxon>
        <taxon>Spermatophyta</taxon>
        <taxon>Magnoliopsida</taxon>
        <taxon>Liliopsida</taxon>
        <taxon>Poales</taxon>
        <taxon>Poaceae</taxon>
        <taxon>BOP clade</taxon>
        <taxon>Pooideae</taxon>
        <taxon>Triticodae</taxon>
        <taxon>Triticeae</taxon>
        <taxon>Triticinae</taxon>
        <taxon>Triticum</taxon>
    </lineage>
</organism>
<keyword evidence="3 8" id="KW-0813">Transport</keyword>
<dbReference type="Pfam" id="PF03547">
    <property type="entry name" value="Mem_trans"/>
    <property type="match status" value="1"/>
</dbReference>
<dbReference type="AlphaFoldDB" id="A0A3B6MUF5"/>
<dbReference type="Gramene" id="TraesWEE_scaffold_110414_01G000200.1">
    <property type="protein sequence ID" value="TraesWEE_scaffold_110414_01G000200.1"/>
    <property type="gene ID" value="TraesWEE_scaffold_110414_01G000200"/>
</dbReference>
<feature type="compositionally biased region" description="Basic and acidic residues" evidence="9">
    <location>
        <begin position="194"/>
        <end position="204"/>
    </location>
</feature>
<feature type="transmembrane region" description="Helical" evidence="8">
    <location>
        <begin position="144"/>
        <end position="164"/>
    </location>
</feature>
<dbReference type="Gramene" id="TraesLAC5D03G03103430.1">
    <property type="protein sequence ID" value="TraesLAC5D03G03103430.1"/>
    <property type="gene ID" value="TraesLAC5D03G03103430"/>
</dbReference>
<feature type="transmembrane region" description="Helical" evidence="8">
    <location>
        <begin position="45"/>
        <end position="66"/>
    </location>
</feature>
<accession>A0A3B6MUF5</accession>
<keyword evidence="4 8" id="KW-0812">Transmembrane</keyword>
<dbReference type="GO" id="GO:0005783">
    <property type="term" value="C:endoplasmic reticulum"/>
    <property type="evidence" value="ECO:0000318"/>
    <property type="project" value="GO_Central"/>
</dbReference>
<comment type="function">
    <text evidence="8">May act as a component of the auxin efflux carrier.</text>
</comment>
<keyword evidence="11" id="KW-1185">Reference proteome</keyword>
<dbReference type="Gramene" id="TraesKAR5D01G0281950.1">
    <property type="protein sequence ID" value="cds.TraesKAR5D01G0281950.1"/>
    <property type="gene ID" value="TraesKAR5D01G0281950"/>
</dbReference>
<feature type="transmembrane region" description="Helical" evidence="8">
    <location>
        <begin position="6"/>
        <end position="25"/>
    </location>
</feature>
<evidence type="ECO:0000256" key="9">
    <source>
        <dbReference type="SAM" id="MobiDB-lite"/>
    </source>
</evidence>
<sequence length="377" mass="40033">MIGWGDVYRVAAAMAPLYFALGLGYGSVRWWKLFTPDHCDAVNRLVVYFAFPLFGFDFTARAGSFAAGYRVLAADAVAKLIVVLALAGCAAARRAKAATRRGGGGAPSSYSWCITGFSLAALNNGLLVGVSLLDAMYGKWARDVIVQLSVLQSVVWLPLMLVVFEARQAWLEVTPEPADQGAREEGDQEAPGSDVHRPAASRDGRKTAATGCAFWAPLLRAVGVKLARNPNVYASLLGVAWSSVANRWHLKMPSIIDGSIAIMSKTCIGMGMFSMGMFIGLQDKFIVCGLGLTVLSLGLRFIVAPAATVAGALILGLRGDLLRVTILQAALPQSVATFVFSREYDLHAGVLSTAVIVSTLASLPVLTAYYLVLGLVI</sequence>
<feature type="transmembrane region" description="Helical" evidence="8">
    <location>
        <begin position="346"/>
        <end position="372"/>
    </location>
</feature>
<dbReference type="Gramene" id="TraesROB_scaffold_103183_01G000100.1">
    <property type="protein sequence ID" value="TraesROB_scaffold_103183_01G000100.1"/>
    <property type="gene ID" value="TraesROB_scaffold_103183_01G000100"/>
</dbReference>
<dbReference type="GO" id="GO:0010315">
    <property type="term" value="P:auxin export across the plasma membrane"/>
    <property type="evidence" value="ECO:0000318"/>
    <property type="project" value="GO_Central"/>
</dbReference>
<dbReference type="GO" id="GO:0010329">
    <property type="term" value="F:auxin efflux transmembrane transporter activity"/>
    <property type="evidence" value="ECO:0000318"/>
    <property type="project" value="GO_Central"/>
</dbReference>
<feature type="region of interest" description="Disordered" evidence="9">
    <location>
        <begin position="175"/>
        <end position="204"/>
    </location>
</feature>
<comment type="similarity">
    <text evidence="2 8">Belongs to the auxin efflux carrier (TC 2.A.69.1) family.</text>
</comment>
<dbReference type="Gramene" id="TraesRN5D0100697800.1">
    <property type="protein sequence ID" value="TraesRN5D0100697800.1"/>
    <property type="gene ID" value="TraesRN5D0100697800"/>
</dbReference>
<feature type="transmembrane region" description="Helical" evidence="8">
    <location>
        <begin position="293"/>
        <end position="314"/>
    </location>
</feature>
<evidence type="ECO:0000256" key="1">
    <source>
        <dbReference type="ARBA" id="ARBA00004141"/>
    </source>
</evidence>
<dbReference type="OrthoDB" id="2133778at2759"/>
<feature type="transmembrane region" description="Helical" evidence="8">
    <location>
        <begin position="72"/>
        <end position="92"/>
    </location>
</feature>
<keyword evidence="7 8" id="KW-0927">Auxin signaling pathway</keyword>
<dbReference type="KEGG" id="taes:123125095"/>
<dbReference type="Gramene" id="TraesCLE_scaffold_150091_01G000100.1">
    <property type="protein sequence ID" value="TraesCLE_scaffold_150091_01G000100.1"/>
    <property type="gene ID" value="TraesCLE_scaffold_150091_01G000100"/>
</dbReference>
<dbReference type="InterPro" id="IPR004776">
    <property type="entry name" value="Mem_transp_PIN-like"/>
</dbReference>
<dbReference type="NCBIfam" id="TIGR00946">
    <property type="entry name" value="2a69"/>
    <property type="match status" value="1"/>
</dbReference>
<dbReference type="PANTHER" id="PTHR31752">
    <property type="entry name" value="AUXIN EFFLUX CARRIER COMPONENT 1B-RELATED"/>
    <property type="match status" value="1"/>
</dbReference>
<evidence type="ECO:0000256" key="6">
    <source>
        <dbReference type="ARBA" id="ARBA00023136"/>
    </source>
</evidence>
<keyword evidence="5 8" id="KW-1133">Transmembrane helix</keyword>
<dbReference type="GO" id="GO:0009734">
    <property type="term" value="P:auxin-activated signaling pathway"/>
    <property type="evidence" value="ECO:0007669"/>
    <property type="project" value="UniProtKB-UniRule"/>
</dbReference>
<comment type="subcellular location">
    <subcellularLocation>
        <location evidence="1 8">Membrane</location>
        <topology evidence="1 8">Multi-pass membrane protein</topology>
    </subcellularLocation>
</comment>
<dbReference type="Gramene" id="TraesMAC5D03G03146700.1">
    <property type="protein sequence ID" value="TraesMAC5D03G03146700.1"/>
    <property type="gene ID" value="TraesMAC5D03G03146700"/>
</dbReference>
<dbReference type="GO" id="GO:0005886">
    <property type="term" value="C:plasma membrane"/>
    <property type="evidence" value="ECO:0000318"/>
    <property type="project" value="GO_Central"/>
</dbReference>
<evidence type="ECO:0000256" key="3">
    <source>
        <dbReference type="ARBA" id="ARBA00022448"/>
    </source>
</evidence>
<reference evidence="10" key="2">
    <citation type="submission" date="2018-10" db="UniProtKB">
        <authorList>
            <consortium name="EnsemblPlants"/>
        </authorList>
    </citation>
    <scope>IDENTIFICATION</scope>
</reference>
<reference evidence="10" key="1">
    <citation type="submission" date="2018-08" db="EMBL/GenBank/DDBJ databases">
        <authorList>
            <person name="Rossello M."/>
        </authorList>
    </citation>
    <scope>NUCLEOTIDE SEQUENCE [LARGE SCALE GENOMIC DNA]</scope>
    <source>
        <strain evidence="10">cv. Chinese Spring</strain>
    </source>
</reference>
<dbReference type="Gramene" id="TraesJUL5D03G03172710.1">
    <property type="protein sequence ID" value="TraesJUL5D03G03172710.1"/>
    <property type="gene ID" value="TraesJUL5D03G03172710"/>
</dbReference>
<evidence type="ECO:0000256" key="8">
    <source>
        <dbReference type="RuleBase" id="RU362108"/>
    </source>
</evidence>
<dbReference type="Gramene" id="TraesCS5D02G293300.1">
    <property type="protein sequence ID" value="TraesCS5D02G293300.1"/>
    <property type="gene ID" value="TraesCS5D02G293300"/>
</dbReference>
<dbReference type="Gramene" id="TraesCAD_scaffold_028986_01G000600.1">
    <property type="protein sequence ID" value="TraesCAD_scaffold_028986_01G000600.1"/>
    <property type="gene ID" value="TraesCAD_scaffold_028986_01G000600"/>
</dbReference>
<evidence type="ECO:0000256" key="4">
    <source>
        <dbReference type="ARBA" id="ARBA00022692"/>
    </source>
</evidence>
<dbReference type="InterPro" id="IPR014024">
    <property type="entry name" value="Auxin_eff_plant"/>
</dbReference>
<protein>
    <recommendedName>
        <fullName evidence="8">Auxin efflux carrier component</fullName>
    </recommendedName>
</protein>
<dbReference type="Gramene" id="TraesARI5D03G03101350.1">
    <property type="protein sequence ID" value="TraesARI5D03G03101350.1"/>
    <property type="gene ID" value="TraesARI5D03G03101350"/>
</dbReference>
<dbReference type="PANTHER" id="PTHR31752:SF58">
    <property type="entry name" value="AUXIN EFFLUX CARRIER COMPONENT"/>
    <property type="match status" value="1"/>
</dbReference>
<name>A0A3B6MUF5_WHEAT</name>
<evidence type="ECO:0000256" key="2">
    <source>
        <dbReference type="ARBA" id="ARBA00009177"/>
    </source>
</evidence>
<evidence type="ECO:0000313" key="10">
    <source>
        <dbReference type="EnsemblPlants" id="TraesCS5D02G293300.1"/>
    </source>
</evidence>
<dbReference type="Proteomes" id="UP000019116">
    <property type="component" value="Chromosome 5D"/>
</dbReference>